<dbReference type="InterPro" id="IPR052431">
    <property type="entry name" value="SKI2_subfamily_helicases"/>
</dbReference>
<evidence type="ECO:0000313" key="7">
    <source>
        <dbReference type="EMBL" id="CDJ41656.1"/>
    </source>
</evidence>
<dbReference type="AlphaFoldDB" id="U6KUM1"/>
<reference evidence="7" key="1">
    <citation type="submission" date="2013-10" db="EMBL/GenBank/DDBJ databases">
        <title>Genomic analysis of the causative agents of coccidiosis in chickens.</title>
        <authorList>
            <person name="Reid A.J."/>
            <person name="Blake D."/>
            <person name="Billington K."/>
            <person name="Browne H."/>
            <person name="Dunn M."/>
            <person name="Hung S."/>
            <person name="Kawahara F."/>
            <person name="Miranda-Saavedra D."/>
            <person name="Mourier T."/>
            <person name="Nagra H."/>
            <person name="Otto T.D."/>
            <person name="Rawlings N."/>
            <person name="Sanchez A."/>
            <person name="Sanders M."/>
            <person name="Subramaniam C."/>
            <person name="Tay Y."/>
            <person name="Dear P."/>
            <person name="Doerig C."/>
            <person name="Gruber A."/>
            <person name="Parkinson J."/>
            <person name="Shirley M."/>
            <person name="Wan K.L."/>
            <person name="Berriman M."/>
            <person name="Tomley F."/>
            <person name="Pain A."/>
        </authorList>
    </citation>
    <scope>NUCLEOTIDE SEQUENCE [LARGE SCALE GENOMIC DNA]</scope>
    <source>
        <strain evidence="7">Houghton</strain>
    </source>
</reference>
<dbReference type="SUPFAM" id="SSF52540">
    <property type="entry name" value="P-loop containing nucleoside triphosphate hydrolases"/>
    <property type="match status" value="2"/>
</dbReference>
<dbReference type="OrthoDB" id="64767at2759"/>
<dbReference type="PROSITE" id="PS51192">
    <property type="entry name" value="HELICASE_ATP_BIND_1"/>
    <property type="match status" value="1"/>
</dbReference>
<dbReference type="SMART" id="SM00490">
    <property type="entry name" value="HELICc"/>
    <property type="match status" value="1"/>
</dbReference>
<dbReference type="InterPro" id="IPR014001">
    <property type="entry name" value="Helicase_ATP-bd"/>
</dbReference>
<keyword evidence="4" id="KW-0067">ATP-binding</keyword>
<gene>
    <name evidence="7" type="ORF">ETH_00002980</name>
</gene>
<protein>
    <submittedName>
        <fullName evidence="7">DEAD/DEAH box helicase, putative</fullName>
    </submittedName>
</protein>
<dbReference type="RefSeq" id="XP_013232406.1">
    <property type="nucleotide sequence ID" value="XM_013376952.1"/>
</dbReference>
<dbReference type="GO" id="GO:0003676">
    <property type="term" value="F:nucleic acid binding"/>
    <property type="evidence" value="ECO:0007669"/>
    <property type="project" value="InterPro"/>
</dbReference>
<feature type="domain" description="Helicase C-terminal" evidence="6">
    <location>
        <begin position="403"/>
        <end position="547"/>
    </location>
</feature>
<dbReference type="GO" id="GO:0005737">
    <property type="term" value="C:cytoplasm"/>
    <property type="evidence" value="ECO:0007669"/>
    <property type="project" value="TreeGrafter"/>
</dbReference>
<dbReference type="GeneID" id="25249809"/>
<evidence type="ECO:0000256" key="2">
    <source>
        <dbReference type="ARBA" id="ARBA00022801"/>
    </source>
</evidence>
<dbReference type="InterPro" id="IPR027417">
    <property type="entry name" value="P-loop_NTPase"/>
</dbReference>
<evidence type="ECO:0000259" key="5">
    <source>
        <dbReference type="PROSITE" id="PS51192"/>
    </source>
</evidence>
<dbReference type="VEuPathDB" id="ToxoDB:ETH2_1545600"/>
<dbReference type="Pfam" id="PF00271">
    <property type="entry name" value="Helicase_C"/>
    <property type="match status" value="1"/>
</dbReference>
<dbReference type="VEuPathDB" id="ToxoDB:ETH_00002980"/>
<dbReference type="GO" id="GO:0005524">
    <property type="term" value="F:ATP binding"/>
    <property type="evidence" value="ECO:0007669"/>
    <property type="project" value="UniProtKB-KW"/>
</dbReference>
<keyword evidence="3 7" id="KW-0347">Helicase</keyword>
<evidence type="ECO:0000256" key="1">
    <source>
        <dbReference type="ARBA" id="ARBA00022741"/>
    </source>
</evidence>
<evidence type="ECO:0000256" key="4">
    <source>
        <dbReference type="ARBA" id="ARBA00022840"/>
    </source>
</evidence>
<dbReference type="PROSITE" id="PS51194">
    <property type="entry name" value="HELICASE_CTER"/>
    <property type="match status" value="1"/>
</dbReference>
<accession>U6KUM1</accession>
<dbReference type="GO" id="GO:0016787">
    <property type="term" value="F:hydrolase activity"/>
    <property type="evidence" value="ECO:0007669"/>
    <property type="project" value="UniProtKB-KW"/>
</dbReference>
<feature type="domain" description="Helicase ATP-binding" evidence="5">
    <location>
        <begin position="1"/>
        <end position="89"/>
    </location>
</feature>
<dbReference type="InterPro" id="IPR011545">
    <property type="entry name" value="DEAD/DEAH_box_helicase_dom"/>
</dbReference>
<sequence>MSCRVYVFVTVPHFLELLLLSGHPSHRAFCSNLKYVILDEVHIISEELEGPKVERIIQMLPCPFLAMSATVGNPDSFVGWLRRCAPRGDVRLVCHKERFSDLHMHLYLQDKVLPFNPVAALHFNKVLGEGLAEDFYLPPVDSLNLYLALSRILKTSNLFSFLFNPSFYFQGTPAITKKQYSFYWQTMRAHFVYMVRESKEIDLEAFLNLQNEIQSFKSSWVSDLQLFRPIKGLEAAAAATAAAAEADAAGSSSRQSALQHFRNLDVFPRDYLQPEKLLALCRTLDARRLLPALIFNFSRPQVRRMGIGLSRLLEDLQHNKYYGTEEAAYRTRAINKQRMERYEELLLEFELARRMHGLSRQQREAQGLTKEELAKMESEGPPPPPEDIAKEIDPEFSFANPKALGTNFDEIKHVIKEVHARSSSKEDLLLVKLLERGVGLFDDGLSKSYRVAVELLYRWGFLRIIICTHALALGMNLPCRSAVFAGDALALTPTMFKQAGGRAGRRGYDAEGHIIFWEVPLKRINRLLEARLPLFSGEFPVTPMLCLRTLRLNSQLEARGAFEQQLDAAFKRLFLNPLFSLSASNKMPSEEQLQVLRFHIRYHVRFTSDLLLRSGLLARFVHTEEDCGLNIFGFIAELLYENGSGAVLLLFLLLAGCLGDIAADPQRSTGEKERLLLQLLCLCCDPSSSSKVQSNFVLQQLLLQRRAAARQRARAAAATAGWEAAAAELAAANLQQQAAESVRPFSPKLPRDAQIAVEAFYQMALRSTYSCLVAAANALRGQKGWGEKDVSLPFTGLYFGVNPEDQQQQQQQQQGEGKTLLEEYKETVHGFSLQSPFGALSCMRDEEVGVSLEVLEDNIEVSLPFPKETLAAAGAAAALLRLPRFAPPPNTSSSSSSSSSSRRTTELLAANSYLSDLYVHGKLARVVSENGVPPEQLWLLLQHFVLSLSRLSKGLLLLQQQQQQQGGCSAKVELLLPFVEQICARMKSVLKEESA</sequence>
<dbReference type="Proteomes" id="UP000030747">
    <property type="component" value="Unassembled WGS sequence"/>
</dbReference>
<dbReference type="InterPro" id="IPR001650">
    <property type="entry name" value="Helicase_C-like"/>
</dbReference>
<dbReference type="PANTHER" id="PTHR44533">
    <property type="entry name" value="DEAD/H RNA HELICASE, PUTATIVE-RELATED"/>
    <property type="match status" value="1"/>
</dbReference>
<evidence type="ECO:0000259" key="6">
    <source>
        <dbReference type="PROSITE" id="PS51194"/>
    </source>
</evidence>
<evidence type="ECO:0000256" key="3">
    <source>
        <dbReference type="ARBA" id="ARBA00022806"/>
    </source>
</evidence>
<proteinExistence type="predicted"/>
<evidence type="ECO:0000313" key="8">
    <source>
        <dbReference type="Proteomes" id="UP000030747"/>
    </source>
</evidence>
<keyword evidence="2" id="KW-0378">Hydrolase</keyword>
<name>U6KUM1_EIMTE</name>
<dbReference type="Gene3D" id="3.40.50.300">
    <property type="entry name" value="P-loop containing nucleotide triphosphate hydrolases"/>
    <property type="match status" value="2"/>
</dbReference>
<dbReference type="EMBL" id="HG675649">
    <property type="protein sequence ID" value="CDJ41656.1"/>
    <property type="molecule type" value="Genomic_DNA"/>
</dbReference>
<organism evidence="7 8">
    <name type="scientific">Eimeria tenella</name>
    <name type="common">Coccidian parasite</name>
    <dbReference type="NCBI Taxonomy" id="5802"/>
    <lineage>
        <taxon>Eukaryota</taxon>
        <taxon>Sar</taxon>
        <taxon>Alveolata</taxon>
        <taxon>Apicomplexa</taxon>
        <taxon>Conoidasida</taxon>
        <taxon>Coccidia</taxon>
        <taxon>Eucoccidiorida</taxon>
        <taxon>Eimeriorina</taxon>
        <taxon>Eimeriidae</taxon>
        <taxon>Eimeria</taxon>
    </lineage>
</organism>
<dbReference type="Pfam" id="PF00270">
    <property type="entry name" value="DEAD"/>
    <property type="match status" value="1"/>
</dbReference>
<keyword evidence="1" id="KW-0547">Nucleotide-binding</keyword>
<keyword evidence="8" id="KW-1185">Reference proteome</keyword>
<dbReference type="OMA" id="PTMFKQA"/>
<reference evidence="7" key="2">
    <citation type="submission" date="2013-10" db="EMBL/GenBank/DDBJ databases">
        <authorList>
            <person name="Aslett M."/>
        </authorList>
    </citation>
    <scope>NUCLEOTIDE SEQUENCE [LARGE SCALE GENOMIC DNA]</scope>
    <source>
        <strain evidence="7">Houghton</strain>
    </source>
</reference>
<dbReference type="GO" id="GO:0004386">
    <property type="term" value="F:helicase activity"/>
    <property type="evidence" value="ECO:0007669"/>
    <property type="project" value="UniProtKB-KW"/>
</dbReference>
<dbReference type="PANTHER" id="PTHR44533:SF4">
    <property type="entry name" value="DEAD_H RNA HELICASE, PUTATIVE-RELATED"/>
    <property type="match status" value="1"/>
</dbReference>